<reference evidence="2 3" key="1">
    <citation type="submission" date="2019-06" db="EMBL/GenBank/DDBJ databases">
        <title>Whole genome shotgun sequence of Vibrio inusitatus NBRC 102082.</title>
        <authorList>
            <person name="Hosoyama A."/>
            <person name="Uohara A."/>
            <person name="Ohji S."/>
            <person name="Ichikawa N."/>
        </authorList>
    </citation>
    <scope>NUCLEOTIDE SEQUENCE [LARGE SCALE GENOMIC DNA]</scope>
    <source>
        <strain evidence="2 3">NBRC 102082</strain>
    </source>
</reference>
<keyword evidence="1" id="KW-0812">Transmembrane</keyword>
<name>A0A4Y3HX75_9VIBR</name>
<feature type="transmembrane region" description="Helical" evidence="1">
    <location>
        <begin position="43"/>
        <end position="61"/>
    </location>
</feature>
<dbReference type="PROSITE" id="PS51257">
    <property type="entry name" value="PROKAR_LIPOPROTEIN"/>
    <property type="match status" value="1"/>
</dbReference>
<evidence type="ECO:0000256" key="1">
    <source>
        <dbReference type="SAM" id="Phobius"/>
    </source>
</evidence>
<dbReference type="Pfam" id="PF11376">
    <property type="entry name" value="DUF3179"/>
    <property type="match status" value="1"/>
</dbReference>
<evidence type="ECO:0000313" key="3">
    <source>
        <dbReference type="Proteomes" id="UP000318717"/>
    </source>
</evidence>
<feature type="transmembrane region" description="Helical" evidence="1">
    <location>
        <begin position="73"/>
        <end position="91"/>
    </location>
</feature>
<evidence type="ECO:0008006" key="4">
    <source>
        <dbReference type="Google" id="ProtNLM"/>
    </source>
</evidence>
<comment type="caution">
    <text evidence="2">The sequence shown here is derived from an EMBL/GenBank/DDBJ whole genome shotgun (WGS) entry which is preliminary data.</text>
</comment>
<keyword evidence="1" id="KW-1133">Transmembrane helix</keyword>
<dbReference type="OrthoDB" id="5844941at2"/>
<protein>
    <recommendedName>
        <fullName evidence="4">DUF3179 domain-containing protein</fullName>
    </recommendedName>
</protein>
<dbReference type="RefSeq" id="WP_141346197.1">
    <property type="nucleotide sequence ID" value="NZ_BJLF01000012.1"/>
</dbReference>
<dbReference type="EMBL" id="BJLF01000012">
    <property type="protein sequence ID" value="GEA51726.1"/>
    <property type="molecule type" value="Genomic_DNA"/>
</dbReference>
<dbReference type="Proteomes" id="UP000318717">
    <property type="component" value="Unassembled WGS sequence"/>
</dbReference>
<sequence>MKHTILILITASLVIGCLGSVALTEGGQLINIPRDWVFTLFKHKTLLTVSMLSIGVVAVLLNVRSGTFSKVMMSLYVVSVFGCTFLMNWFAPDFWLRSQQHNANFISVHEADLRLKPSDDVFVLEIDGDARAYPRDWMQLPHIAGDKVGGQDTVMTYCALSNLPLAFNPKMNGEDTNFKIIAQVNNNLIFTDRNSGELIQQVTATAEYSQTELEQYPVQRMPWKSFKELYPQGQVFNYEPFLYDNLTLKLFDTAMEPHYQGEPMFPTLNLDDDRVTNEEQVWGVHVGGESLAVTADDFTDNNQFVVELSGQKVLFVNYEEFDTVAAYYVDDNQDWETIDVNPYGEYDLGKLDRVNLYSGMPWMIWSHWFPHTQLVNRA</sequence>
<proteinExistence type="predicted"/>
<keyword evidence="1" id="KW-0472">Membrane</keyword>
<dbReference type="InterPro" id="IPR021516">
    <property type="entry name" value="DUF3179"/>
</dbReference>
<organism evidence="2 3">
    <name type="scientific">Vibrio inusitatus NBRC 102082</name>
    <dbReference type="NCBI Taxonomy" id="1219070"/>
    <lineage>
        <taxon>Bacteria</taxon>
        <taxon>Pseudomonadati</taxon>
        <taxon>Pseudomonadota</taxon>
        <taxon>Gammaproteobacteria</taxon>
        <taxon>Vibrionales</taxon>
        <taxon>Vibrionaceae</taxon>
        <taxon>Vibrio</taxon>
    </lineage>
</organism>
<gene>
    <name evidence="2" type="ORF">VIN01S_25300</name>
</gene>
<evidence type="ECO:0000313" key="2">
    <source>
        <dbReference type="EMBL" id="GEA51726.1"/>
    </source>
</evidence>
<dbReference type="AlphaFoldDB" id="A0A4Y3HX75"/>
<accession>A0A4Y3HX75</accession>
<keyword evidence="3" id="KW-1185">Reference proteome</keyword>